<accession>A0A4Y9VU00</accession>
<sequence>MLDTHKINEISNKIKEVMSTSPLADVEKNLNALLKGAFTKMELVTREEFEVQAEVLRHTREKLEALEARLAELEGK</sequence>
<reference evidence="2 3" key="1">
    <citation type="submission" date="2018-02" db="EMBL/GenBank/DDBJ databases">
        <title>A novel lanthanide dependent methylotroph, Methylotenera sp. La3113.</title>
        <authorList>
            <person name="Lv H."/>
            <person name="Tani A."/>
        </authorList>
    </citation>
    <scope>NUCLEOTIDE SEQUENCE [LARGE SCALE GENOMIC DNA]</scope>
    <source>
        <strain evidence="2 3">La3113</strain>
    </source>
</reference>
<dbReference type="PANTHER" id="PTHR38040:SF1">
    <property type="entry name" value="UBIQUINONE BIOSYNTHESIS ACCESSORY FACTOR UBIK"/>
    <property type="match status" value="1"/>
</dbReference>
<dbReference type="RefSeq" id="WP_135276631.1">
    <property type="nucleotide sequence ID" value="NZ_PQVH01000005.1"/>
</dbReference>
<comment type="caution">
    <text evidence="2">The sequence shown here is derived from an EMBL/GenBank/DDBJ whole genome shotgun (WGS) entry which is preliminary data.</text>
</comment>
<dbReference type="OrthoDB" id="5297354at2"/>
<evidence type="ECO:0000313" key="3">
    <source>
        <dbReference type="Proteomes" id="UP000297706"/>
    </source>
</evidence>
<comment type="function">
    <text evidence="1">Required for efficient ubiquinone (coenzyme Q) biosynthesis. UbiK is probably an accessory factor of Ubi enzymes and facilitates ubiquinone biosynthesis by acting as an assembly factor, a targeting factor, or both.</text>
</comment>
<protein>
    <recommendedName>
        <fullName evidence="1">Ubiquinone biosynthesis accessory factor UbiK</fullName>
    </recommendedName>
</protein>
<feature type="coiled-coil region" evidence="1">
    <location>
        <begin position="46"/>
        <end position="76"/>
    </location>
</feature>
<keyword evidence="1" id="KW-0831">Ubiquinone biosynthesis</keyword>
<evidence type="ECO:0000256" key="1">
    <source>
        <dbReference type="HAMAP-Rule" id="MF_02216"/>
    </source>
</evidence>
<dbReference type="GO" id="GO:0016853">
    <property type="term" value="F:isomerase activity"/>
    <property type="evidence" value="ECO:0007669"/>
    <property type="project" value="UniProtKB-KW"/>
</dbReference>
<dbReference type="InterPro" id="IPR007475">
    <property type="entry name" value="UbiK"/>
</dbReference>
<name>A0A4Y9VU00_9PROT</name>
<dbReference type="Proteomes" id="UP000297706">
    <property type="component" value="Unassembled WGS sequence"/>
</dbReference>
<gene>
    <name evidence="1" type="primary">ubiK</name>
    <name evidence="2" type="ORF">C3Y98_03045</name>
</gene>
<dbReference type="AlphaFoldDB" id="A0A4Y9VU00"/>
<dbReference type="GO" id="GO:0006744">
    <property type="term" value="P:ubiquinone biosynthetic process"/>
    <property type="evidence" value="ECO:0007669"/>
    <property type="project" value="UniProtKB-UniRule"/>
</dbReference>
<dbReference type="Pfam" id="PF04380">
    <property type="entry name" value="BMFP"/>
    <property type="match status" value="1"/>
</dbReference>
<comment type="subcellular location">
    <subcellularLocation>
        <location evidence="1">Cytoplasm</location>
    </subcellularLocation>
</comment>
<dbReference type="PANTHER" id="PTHR38040">
    <property type="entry name" value="UBIQUINONE BIOSYNTHESIS ACCESSORY FACTOR UBIK"/>
    <property type="match status" value="1"/>
</dbReference>
<comment type="similarity">
    <text evidence="1">Belongs to the UbiK family.</text>
</comment>
<keyword evidence="1" id="KW-0175">Coiled coil</keyword>
<comment type="pathway">
    <text evidence="1">Cofactor biosynthesis; ubiquinone biosynthesis.</text>
</comment>
<dbReference type="EMBL" id="PQVH01000005">
    <property type="protein sequence ID" value="TFW72597.1"/>
    <property type="molecule type" value="Genomic_DNA"/>
</dbReference>
<dbReference type="HAMAP" id="MF_02216">
    <property type="entry name" value="UbiK"/>
    <property type="match status" value="1"/>
</dbReference>
<proteinExistence type="inferred from homology"/>
<evidence type="ECO:0000313" key="2">
    <source>
        <dbReference type="EMBL" id="TFW72597.1"/>
    </source>
</evidence>
<dbReference type="GO" id="GO:0005737">
    <property type="term" value="C:cytoplasm"/>
    <property type="evidence" value="ECO:0007669"/>
    <property type="project" value="UniProtKB-SubCell"/>
</dbReference>
<dbReference type="UniPathway" id="UPA00232"/>
<keyword evidence="2" id="KW-0413">Isomerase</keyword>
<organism evidence="2 3">
    <name type="scientific">Methylotenera oryzisoli</name>
    <dbReference type="NCBI Taxonomy" id="2080758"/>
    <lineage>
        <taxon>Bacteria</taxon>
        <taxon>Pseudomonadati</taxon>
        <taxon>Pseudomonadota</taxon>
        <taxon>Betaproteobacteria</taxon>
        <taxon>Nitrosomonadales</taxon>
        <taxon>Methylophilaceae</taxon>
        <taxon>Methylotenera</taxon>
    </lineage>
</organism>
<keyword evidence="3" id="KW-1185">Reference proteome</keyword>
<keyword evidence="1" id="KW-0963">Cytoplasm</keyword>